<dbReference type="EMBL" id="JAQQCF010000002">
    <property type="protein sequence ID" value="MFM0635802.1"/>
    <property type="molecule type" value="Genomic_DNA"/>
</dbReference>
<proteinExistence type="inferred from homology"/>
<protein>
    <submittedName>
        <fullName evidence="7">TauD/TfdA family dioxygenase</fullName>
    </submittedName>
</protein>
<comment type="similarity">
    <text evidence="1">Belongs to the TfdA dioxygenase family.</text>
</comment>
<dbReference type="PANTHER" id="PTHR43779:SF3">
    <property type="entry name" value="(3R)-3-[(CARBOXYMETHYL)AMINO]FATTY ACID OXYGENASE_DECARBOXYLASE"/>
    <property type="match status" value="1"/>
</dbReference>
<reference evidence="7 8" key="1">
    <citation type="journal article" date="2024" name="Chem. Sci.">
        <title>Discovery of megapolipeptins by genome mining of a Burkholderiales bacteria collection.</title>
        <authorList>
            <person name="Paulo B.S."/>
            <person name="Recchia M.J.J."/>
            <person name="Lee S."/>
            <person name="Fergusson C.H."/>
            <person name="Romanowski S.B."/>
            <person name="Hernandez A."/>
            <person name="Krull N."/>
            <person name="Liu D.Y."/>
            <person name="Cavanagh H."/>
            <person name="Bos A."/>
            <person name="Gray C.A."/>
            <person name="Murphy B.T."/>
            <person name="Linington R.G."/>
            <person name="Eustaquio A.S."/>
        </authorList>
    </citation>
    <scope>NUCLEOTIDE SEQUENCE [LARGE SCALE GENOMIC DNA]</scope>
    <source>
        <strain evidence="7 8">RL17-338-BIC-A</strain>
    </source>
</reference>
<keyword evidence="3 7" id="KW-0223">Dioxygenase</keyword>
<sequence length="302" mass="34171">MTTAFAPTAASAAGRANQTQPIEIRAFDGPVGAEVRGLDLSHPLGQDDFARIHRAHLDHHVLVFRDQRITPGQQIAFSRRFGPLQIHVLHQFQLPDYPEVLVVSNIVENGQPIGLGDAGHYWHSDLSYKEKPSLGSLLHAQELPSEGGDTLFANMHLAWETLPAHLRSAVQGRSAEHTYLAKYAELQKRSPWRPNLSAEQIAQVKPVVQPIVRTHPETGRRALFVSEHFTTRVIGLPEDESKSLLEEIFAHSVRHEHLYRHQWAEHDMVFWDNRSLMHLAAGTPDHLRRKLYRTTIEGDVPF</sequence>
<dbReference type="InterPro" id="IPR042098">
    <property type="entry name" value="TauD-like_sf"/>
</dbReference>
<dbReference type="SUPFAM" id="SSF51197">
    <property type="entry name" value="Clavaminate synthase-like"/>
    <property type="match status" value="1"/>
</dbReference>
<dbReference type="GO" id="GO:0051213">
    <property type="term" value="F:dioxygenase activity"/>
    <property type="evidence" value="ECO:0007669"/>
    <property type="project" value="UniProtKB-KW"/>
</dbReference>
<dbReference type="PANTHER" id="PTHR43779">
    <property type="entry name" value="DIOXYGENASE RV0097-RELATED"/>
    <property type="match status" value="1"/>
</dbReference>
<accession>A0ABW9DL48</accession>
<dbReference type="Pfam" id="PF02668">
    <property type="entry name" value="TauD"/>
    <property type="match status" value="1"/>
</dbReference>
<comment type="caution">
    <text evidence="7">The sequence shown here is derived from an EMBL/GenBank/DDBJ whole genome shotgun (WGS) entry which is preliminary data.</text>
</comment>
<keyword evidence="4" id="KW-0560">Oxidoreductase</keyword>
<keyword evidence="8" id="KW-1185">Reference proteome</keyword>
<organism evidence="7 8">
    <name type="scientific">Paraburkholderia metrosideri</name>
    <dbReference type="NCBI Taxonomy" id="580937"/>
    <lineage>
        <taxon>Bacteria</taxon>
        <taxon>Pseudomonadati</taxon>
        <taxon>Pseudomonadota</taxon>
        <taxon>Betaproteobacteria</taxon>
        <taxon>Burkholderiales</taxon>
        <taxon>Burkholderiaceae</taxon>
        <taxon>Paraburkholderia</taxon>
    </lineage>
</organism>
<evidence type="ECO:0000256" key="1">
    <source>
        <dbReference type="ARBA" id="ARBA00005896"/>
    </source>
</evidence>
<evidence type="ECO:0000256" key="3">
    <source>
        <dbReference type="ARBA" id="ARBA00022964"/>
    </source>
</evidence>
<dbReference type="InterPro" id="IPR051178">
    <property type="entry name" value="TfdA_dioxygenase"/>
</dbReference>
<evidence type="ECO:0000313" key="8">
    <source>
        <dbReference type="Proteomes" id="UP001629432"/>
    </source>
</evidence>
<feature type="domain" description="TauD/TfdA-like" evidence="6">
    <location>
        <begin position="24"/>
        <end position="295"/>
    </location>
</feature>
<keyword evidence="5" id="KW-0408">Iron</keyword>
<dbReference type="RefSeq" id="WP_408333458.1">
    <property type="nucleotide sequence ID" value="NZ_JAQQCF010000002.1"/>
</dbReference>
<gene>
    <name evidence="7" type="ORF">PQQ63_03700</name>
</gene>
<dbReference type="InterPro" id="IPR003819">
    <property type="entry name" value="TauD/TfdA-like"/>
</dbReference>
<name>A0ABW9DL48_9BURK</name>
<dbReference type="Proteomes" id="UP001629432">
    <property type="component" value="Unassembled WGS sequence"/>
</dbReference>
<evidence type="ECO:0000313" key="7">
    <source>
        <dbReference type="EMBL" id="MFM0635802.1"/>
    </source>
</evidence>
<evidence type="ECO:0000256" key="5">
    <source>
        <dbReference type="ARBA" id="ARBA00023004"/>
    </source>
</evidence>
<dbReference type="Gene3D" id="3.60.130.10">
    <property type="entry name" value="Clavaminate synthase-like"/>
    <property type="match status" value="1"/>
</dbReference>
<evidence type="ECO:0000256" key="4">
    <source>
        <dbReference type="ARBA" id="ARBA00023002"/>
    </source>
</evidence>
<evidence type="ECO:0000256" key="2">
    <source>
        <dbReference type="ARBA" id="ARBA00022723"/>
    </source>
</evidence>
<evidence type="ECO:0000259" key="6">
    <source>
        <dbReference type="Pfam" id="PF02668"/>
    </source>
</evidence>
<keyword evidence="2" id="KW-0479">Metal-binding</keyword>